<feature type="domain" description="Response regulatory" evidence="5">
    <location>
        <begin position="6"/>
        <end position="123"/>
    </location>
</feature>
<comment type="function">
    <text evidence="2">May play the central regulatory role in sporulation. It may be an element of the effector pathway responsible for the activation of sporulation genes in response to nutritional stress. Spo0A may act in concert with spo0H (a sigma factor) to control the expression of some genes that are critical to the sporulation process.</text>
</comment>
<dbReference type="CDD" id="cd01949">
    <property type="entry name" value="GGDEF"/>
    <property type="match status" value="1"/>
</dbReference>
<keyword evidence="3" id="KW-0597">Phosphoprotein</keyword>
<dbReference type="PROSITE" id="PS50110">
    <property type="entry name" value="RESPONSE_REGULATORY"/>
    <property type="match status" value="2"/>
</dbReference>
<feature type="region of interest" description="Disordered" evidence="4">
    <location>
        <begin position="857"/>
        <end position="878"/>
    </location>
</feature>
<feature type="domain" description="GGDEF" evidence="7">
    <location>
        <begin position="732"/>
        <end position="862"/>
    </location>
</feature>
<gene>
    <name evidence="8" type="ORF">K340107D12_31820</name>
</gene>
<feature type="domain" description="GGDEF" evidence="7">
    <location>
        <begin position="163"/>
        <end position="291"/>
    </location>
</feature>
<dbReference type="InterPro" id="IPR000160">
    <property type="entry name" value="GGDEF_dom"/>
</dbReference>
<dbReference type="PANTHER" id="PTHR33121">
    <property type="entry name" value="CYCLIC DI-GMP PHOSPHODIESTERASE PDEF"/>
    <property type="match status" value="1"/>
</dbReference>
<dbReference type="Pfam" id="PF00990">
    <property type="entry name" value="GGDEF"/>
    <property type="match status" value="2"/>
</dbReference>
<dbReference type="Proteomes" id="UP001600941">
    <property type="component" value="Unassembled WGS sequence"/>
</dbReference>
<accession>A0ABQ0BV00</accession>
<dbReference type="InterPro" id="IPR050706">
    <property type="entry name" value="Cyclic-di-GMP_PDE-like"/>
</dbReference>
<reference evidence="8 9" key="1">
    <citation type="submission" date="2024-04" db="EMBL/GenBank/DDBJ databases">
        <title>Defined microbial consortia suppress multidrug-resistant proinflammatory Enterobacteriaceae via ecological control.</title>
        <authorList>
            <person name="Furuichi M."/>
            <person name="Kawaguchi T."/>
            <person name="Pust M."/>
            <person name="Yasuma K."/>
            <person name="Plichta D."/>
            <person name="Hasegawa N."/>
            <person name="Ohya T."/>
            <person name="Bhattarai S."/>
            <person name="Sasajima S."/>
            <person name="Aoto Y."/>
            <person name="Tuganbaev T."/>
            <person name="Yaginuma M."/>
            <person name="Ueda M."/>
            <person name="Okahashi N."/>
            <person name="Amafuji K."/>
            <person name="Kiridooshi Y."/>
            <person name="Sugita K."/>
            <person name="Strazar M."/>
            <person name="Skelly A."/>
            <person name="Suda W."/>
            <person name="Hattori M."/>
            <person name="Nakamoto N."/>
            <person name="Caballero S."/>
            <person name="Norman J."/>
            <person name="Olle B."/>
            <person name="Tanoue T."/>
            <person name="Arita M."/>
            <person name="Bucci V."/>
            <person name="Atarashi K."/>
            <person name="Xavier R."/>
            <person name="Honda K."/>
        </authorList>
    </citation>
    <scope>NUCLEOTIDE SEQUENCE [LARGE SCALE GENOMIC DNA]</scope>
    <source>
        <strain evidence="9">k34-0107-D12</strain>
    </source>
</reference>
<dbReference type="NCBIfam" id="TIGR00254">
    <property type="entry name" value="GGDEF"/>
    <property type="match status" value="2"/>
</dbReference>
<organism evidence="8 9">
    <name type="scientific">Blautia parvula</name>
    <dbReference type="NCBI Taxonomy" id="2877527"/>
    <lineage>
        <taxon>Bacteria</taxon>
        <taxon>Bacillati</taxon>
        <taxon>Bacillota</taxon>
        <taxon>Clostridia</taxon>
        <taxon>Lachnospirales</taxon>
        <taxon>Lachnospiraceae</taxon>
        <taxon>Blautia</taxon>
    </lineage>
</organism>
<dbReference type="SUPFAM" id="SSF55073">
    <property type="entry name" value="Nucleotide cyclase"/>
    <property type="match status" value="2"/>
</dbReference>
<evidence type="ECO:0000256" key="1">
    <source>
        <dbReference type="ARBA" id="ARBA00018672"/>
    </source>
</evidence>
<dbReference type="SMART" id="SM00448">
    <property type="entry name" value="REC"/>
    <property type="match status" value="2"/>
</dbReference>
<feature type="compositionally biased region" description="Polar residues" evidence="4">
    <location>
        <begin position="865"/>
        <end position="878"/>
    </location>
</feature>
<sequence>MRSKKNILVVEDNAINRMMLCEILTPEYTVLEAENGQEALLVLQECKEEISLILLDIIMPVMDGHTFLSIIEKNPSYASIPVIVATQSDSETDEIAALSSGATEFVTKPYNPQAILRRVASIIRLRETAAIINQFQFDRLTGLYSKEFFYQRVRETLEQTPDQEYDIVCSDIENFKLVNDIFGTPAGDRLLCSVADMYTGLVGEEGICGRLHADQFACLMKHREDYRDEFFIQAGAQISKTGSMRSIVMKWGIYAVEDRLLPVEQMCDRALLAARKIKGQYGKYYSKYDDDLRNQMLHEQAITDVMENALAEEQFIVYLQPKYSIITERLAGAEALVRWEHPKWGFQSPAAFIPLFERNGFITNLDQYVWEKTCAILQKWDSIGYPPIPVSVNVSRADIYQVDLADVLLKMVSRYGLAPSRLHLEITESAYTEDPDQIISTVRHLRELGFIIEMDDFGSGYSSLNMLNQLPLDILKLDMKFIQSETAKPMDQGILGFIMGLARWMDLRVVAEGVETREQLERLKEIGCDYVQGYYFARPMPSEEFESLLKRQDSTKEETEAEASSLGSTSLSGYILVAEEDDAYRNQICSLLRNRFKIIEAVTGKEALGFIVRYERELSGVVLSLTLPELSGFSVLEILQREKAVWNIPVVATAPPDPRTEDQAVEMGADDFAYKPCSAKIIERRLINAMERSLSYESRQTLHEDACRDYLTGLLNRRGLNAAVRIMKKEDAPMAVFLFDIDNLKQVNETLGHSLGDRLLKKFGDLLHARTRSNDILARFGGDEFLVIMRQMGSEETALKKGEEICGGFQNAALTDQLPISCTCGAVIWNNDVPLDNIISQADKALYQAKLNGKGGCSVRHQSGLPDSSNDRQNGSRD</sequence>
<dbReference type="InterPro" id="IPR001789">
    <property type="entry name" value="Sig_transdc_resp-reg_receiver"/>
</dbReference>
<evidence type="ECO:0000259" key="7">
    <source>
        <dbReference type="PROSITE" id="PS50887"/>
    </source>
</evidence>
<dbReference type="InterPro" id="IPR043128">
    <property type="entry name" value="Rev_trsase/Diguanyl_cyclase"/>
</dbReference>
<proteinExistence type="predicted"/>
<dbReference type="SUPFAM" id="SSF52172">
    <property type="entry name" value="CheY-like"/>
    <property type="match status" value="2"/>
</dbReference>
<evidence type="ECO:0000259" key="6">
    <source>
        <dbReference type="PROSITE" id="PS50883"/>
    </source>
</evidence>
<dbReference type="Gene3D" id="3.40.50.2300">
    <property type="match status" value="2"/>
</dbReference>
<dbReference type="PROSITE" id="PS50883">
    <property type="entry name" value="EAL"/>
    <property type="match status" value="1"/>
</dbReference>
<dbReference type="InterPro" id="IPR001633">
    <property type="entry name" value="EAL_dom"/>
</dbReference>
<evidence type="ECO:0000259" key="5">
    <source>
        <dbReference type="PROSITE" id="PS50110"/>
    </source>
</evidence>
<name>A0ABQ0BV00_9FIRM</name>
<evidence type="ECO:0000313" key="9">
    <source>
        <dbReference type="Proteomes" id="UP001600941"/>
    </source>
</evidence>
<comment type="caution">
    <text evidence="8">The sequence shown here is derived from an EMBL/GenBank/DDBJ whole genome shotgun (WGS) entry which is preliminary data.</text>
</comment>
<dbReference type="RefSeq" id="WP_256282840.1">
    <property type="nucleotide sequence ID" value="NZ_BAABZQ010000001.1"/>
</dbReference>
<evidence type="ECO:0000256" key="3">
    <source>
        <dbReference type="PROSITE-ProRule" id="PRU00169"/>
    </source>
</evidence>
<dbReference type="InterPro" id="IPR035919">
    <property type="entry name" value="EAL_sf"/>
</dbReference>
<evidence type="ECO:0000256" key="4">
    <source>
        <dbReference type="SAM" id="MobiDB-lite"/>
    </source>
</evidence>
<dbReference type="InterPro" id="IPR011006">
    <property type="entry name" value="CheY-like_superfamily"/>
</dbReference>
<dbReference type="CDD" id="cd00156">
    <property type="entry name" value="REC"/>
    <property type="match status" value="1"/>
</dbReference>
<dbReference type="EMBL" id="BAABZQ010000001">
    <property type="protein sequence ID" value="GAA6500366.1"/>
    <property type="molecule type" value="Genomic_DNA"/>
</dbReference>
<keyword evidence="9" id="KW-1185">Reference proteome</keyword>
<dbReference type="SMART" id="SM00052">
    <property type="entry name" value="EAL"/>
    <property type="match status" value="1"/>
</dbReference>
<dbReference type="SUPFAM" id="SSF141868">
    <property type="entry name" value="EAL domain-like"/>
    <property type="match status" value="1"/>
</dbReference>
<dbReference type="Pfam" id="PF00563">
    <property type="entry name" value="EAL"/>
    <property type="match status" value="1"/>
</dbReference>
<dbReference type="SMART" id="SM00267">
    <property type="entry name" value="GGDEF"/>
    <property type="match status" value="2"/>
</dbReference>
<dbReference type="CDD" id="cd01948">
    <property type="entry name" value="EAL"/>
    <property type="match status" value="1"/>
</dbReference>
<dbReference type="PANTHER" id="PTHR33121:SF71">
    <property type="entry name" value="OXYGEN SENSOR PROTEIN DOSP"/>
    <property type="match status" value="1"/>
</dbReference>
<feature type="domain" description="Response regulatory" evidence="5">
    <location>
        <begin position="574"/>
        <end position="690"/>
    </location>
</feature>
<dbReference type="InterPro" id="IPR029787">
    <property type="entry name" value="Nucleotide_cyclase"/>
</dbReference>
<feature type="modified residue" description="4-aspartylphosphate" evidence="3">
    <location>
        <position position="56"/>
    </location>
</feature>
<dbReference type="Gene3D" id="3.20.20.450">
    <property type="entry name" value="EAL domain"/>
    <property type="match status" value="1"/>
</dbReference>
<evidence type="ECO:0000313" key="8">
    <source>
        <dbReference type="EMBL" id="GAA6500366.1"/>
    </source>
</evidence>
<protein>
    <recommendedName>
        <fullName evidence="1">Stage 0 sporulation protein A homolog</fullName>
    </recommendedName>
</protein>
<dbReference type="PROSITE" id="PS50887">
    <property type="entry name" value="GGDEF"/>
    <property type="match status" value="2"/>
</dbReference>
<dbReference type="Gene3D" id="3.30.70.270">
    <property type="match status" value="2"/>
</dbReference>
<evidence type="ECO:0000256" key="2">
    <source>
        <dbReference type="ARBA" id="ARBA00024867"/>
    </source>
</evidence>
<dbReference type="Pfam" id="PF00072">
    <property type="entry name" value="Response_reg"/>
    <property type="match status" value="2"/>
</dbReference>
<comment type="caution">
    <text evidence="3">Lacks conserved residue(s) required for the propagation of feature annotation.</text>
</comment>
<feature type="domain" description="EAL" evidence="6">
    <location>
        <begin position="299"/>
        <end position="553"/>
    </location>
</feature>